<keyword evidence="4" id="KW-1185">Reference proteome</keyword>
<evidence type="ECO:0000313" key="3">
    <source>
        <dbReference type="EMBL" id="GAA4801044.1"/>
    </source>
</evidence>
<proteinExistence type="predicted"/>
<protein>
    <submittedName>
        <fullName evidence="3">DUF1707 domain-containing protein</fullName>
    </submittedName>
</protein>
<organism evidence="3 4">
    <name type="scientific">Actinomycetospora chlora</name>
    <dbReference type="NCBI Taxonomy" id="663608"/>
    <lineage>
        <taxon>Bacteria</taxon>
        <taxon>Bacillati</taxon>
        <taxon>Actinomycetota</taxon>
        <taxon>Actinomycetes</taxon>
        <taxon>Pseudonocardiales</taxon>
        <taxon>Pseudonocardiaceae</taxon>
        <taxon>Actinomycetospora</taxon>
    </lineage>
</organism>
<accession>A0ABP9BYK4</accession>
<dbReference type="PANTHER" id="PTHR40763:SF5">
    <property type="entry name" value="MEMBRANE PROTEIN"/>
    <property type="match status" value="1"/>
</dbReference>
<name>A0ABP9BYK4_9PSEU</name>
<dbReference type="PANTHER" id="PTHR40763">
    <property type="entry name" value="MEMBRANE PROTEIN-RELATED"/>
    <property type="match status" value="1"/>
</dbReference>
<comment type="caution">
    <text evidence="3">The sequence shown here is derived from an EMBL/GenBank/DDBJ whole genome shotgun (WGS) entry which is preliminary data.</text>
</comment>
<feature type="domain" description="DUF1707" evidence="2">
    <location>
        <begin position="14"/>
        <end position="66"/>
    </location>
</feature>
<evidence type="ECO:0000259" key="2">
    <source>
        <dbReference type="Pfam" id="PF08044"/>
    </source>
</evidence>
<evidence type="ECO:0000256" key="1">
    <source>
        <dbReference type="SAM" id="MobiDB-lite"/>
    </source>
</evidence>
<feature type="compositionally biased region" description="Basic residues" evidence="1">
    <location>
        <begin position="189"/>
        <end position="204"/>
    </location>
</feature>
<reference evidence="4" key="1">
    <citation type="journal article" date="2019" name="Int. J. Syst. Evol. Microbiol.">
        <title>The Global Catalogue of Microorganisms (GCM) 10K type strain sequencing project: providing services to taxonomists for standard genome sequencing and annotation.</title>
        <authorList>
            <consortium name="The Broad Institute Genomics Platform"/>
            <consortium name="The Broad Institute Genome Sequencing Center for Infectious Disease"/>
            <person name="Wu L."/>
            <person name="Ma J."/>
        </authorList>
    </citation>
    <scope>NUCLEOTIDE SEQUENCE [LARGE SCALE GENOMIC DNA]</scope>
    <source>
        <strain evidence="4">JCM 17979</strain>
    </source>
</reference>
<dbReference type="InterPro" id="IPR012551">
    <property type="entry name" value="DUF1707_SHOCT-like"/>
</dbReference>
<dbReference type="Proteomes" id="UP001500928">
    <property type="component" value="Unassembled WGS sequence"/>
</dbReference>
<gene>
    <name evidence="3" type="ORF">GCM10023200_42290</name>
</gene>
<sequence length="219" mass="23754">MTSASPEPGDPAALRVSDVEREQVQQFLARAMVSGQITAGEYSDRSAAALAARVRRDLEGLLDDLPGASLQATRPVDVLDLQAGLAGSITRRGYWRVPPLVRVHSWVGGVTLDFSGAEFTTPVVVVELATGLCSPVLIVPEHGTADVDELRIAAGKVKDDTHHRRERGVPHVVVRGRHSLGDVVLRHPRRPRWRPGLPGRRKTTVTREGDATPGRRTPD</sequence>
<dbReference type="RefSeq" id="WP_345419856.1">
    <property type="nucleotide sequence ID" value="NZ_BAABHO010000039.1"/>
</dbReference>
<dbReference type="Pfam" id="PF08044">
    <property type="entry name" value="DUF1707"/>
    <property type="match status" value="1"/>
</dbReference>
<evidence type="ECO:0000313" key="4">
    <source>
        <dbReference type="Proteomes" id="UP001500928"/>
    </source>
</evidence>
<dbReference type="EMBL" id="BAABHO010000039">
    <property type="protein sequence ID" value="GAA4801044.1"/>
    <property type="molecule type" value="Genomic_DNA"/>
</dbReference>
<feature type="region of interest" description="Disordered" evidence="1">
    <location>
        <begin position="189"/>
        <end position="219"/>
    </location>
</feature>